<proteinExistence type="predicted"/>
<dbReference type="Gene3D" id="1.10.10.60">
    <property type="entry name" value="Homeodomain-like"/>
    <property type="match status" value="1"/>
</dbReference>
<name>A0ABZ1YB06_9ACTN</name>
<reference evidence="1" key="1">
    <citation type="submission" date="2022-10" db="EMBL/GenBank/DDBJ databases">
        <title>The complete genomes of actinobacterial strains from the NBC collection.</title>
        <authorList>
            <person name="Joergensen T.S."/>
            <person name="Alvarez Arevalo M."/>
            <person name="Sterndorff E.B."/>
            <person name="Faurdal D."/>
            <person name="Vuksanovic O."/>
            <person name="Mourched A.-S."/>
            <person name="Charusanti P."/>
            <person name="Shaw S."/>
            <person name="Blin K."/>
            <person name="Weber T."/>
        </authorList>
    </citation>
    <scope>NUCLEOTIDE SEQUENCE [LARGE SCALE GENOMIC DNA]</scope>
    <source>
        <strain evidence="1">NBC 01686</strain>
    </source>
</reference>
<dbReference type="RefSeq" id="WP_395759490.1">
    <property type="nucleotide sequence ID" value="NZ_CP109207.1"/>
</dbReference>
<gene>
    <name evidence="1" type="ORF">OIE82_27190</name>
</gene>
<protein>
    <recommendedName>
        <fullName evidence="2">Immunity repressor</fullName>
    </recommendedName>
</protein>
<evidence type="ECO:0000313" key="1">
    <source>
        <dbReference type="EMBL" id="WUU56629.1"/>
    </source>
</evidence>
<organism evidence="1">
    <name type="scientific">Streptomyces althioticus</name>
    <dbReference type="NCBI Taxonomy" id="83380"/>
    <lineage>
        <taxon>Bacteria</taxon>
        <taxon>Bacillati</taxon>
        <taxon>Actinomycetota</taxon>
        <taxon>Actinomycetes</taxon>
        <taxon>Kitasatosporales</taxon>
        <taxon>Streptomycetaceae</taxon>
        <taxon>Streptomyces</taxon>
        <taxon>Streptomyces althioticus group</taxon>
    </lineage>
</organism>
<dbReference type="EMBL" id="CP109207">
    <property type="protein sequence ID" value="WUU56629.1"/>
    <property type="molecule type" value="Genomic_DNA"/>
</dbReference>
<accession>A0ABZ1YB06</accession>
<sequence length="169" mass="19798">MPIDTGLTDALVVKLFHLGKSDQEIAEQFGVTVQAVSKRRMKLGLARRPVSRQVNEWLATRWKVFSPQEGTGHHNRYSAKALRAWLRLRLGDKTLSAKQIDMAERWERRLRREGLVLCYDPDTEEGWYYRPRLISDDRLVIDWPKDLPFPDERFRRALTLPREGAARDV</sequence>
<evidence type="ECO:0008006" key="2">
    <source>
        <dbReference type="Google" id="ProtNLM"/>
    </source>
</evidence>